<evidence type="ECO:0000259" key="3">
    <source>
        <dbReference type="PROSITE" id="PS50943"/>
    </source>
</evidence>
<dbReference type="PANTHER" id="PTHR46558">
    <property type="entry name" value="TRACRIPTIONAL REGULATORY PROTEIN-RELATED-RELATED"/>
    <property type="match status" value="1"/>
</dbReference>
<dbReference type="Pfam" id="PF06114">
    <property type="entry name" value="Peptidase_M78"/>
    <property type="match status" value="1"/>
</dbReference>
<evidence type="ECO:0000256" key="1">
    <source>
        <dbReference type="ARBA" id="ARBA00007227"/>
    </source>
</evidence>
<dbReference type="AlphaFoldDB" id="A0A2Z4GGG9"/>
<evidence type="ECO:0000313" key="4">
    <source>
        <dbReference type="EMBL" id="AWW00493.1"/>
    </source>
</evidence>
<dbReference type="Pfam" id="PF01381">
    <property type="entry name" value="HTH_3"/>
    <property type="match status" value="1"/>
</dbReference>
<dbReference type="SUPFAM" id="SSF47413">
    <property type="entry name" value="lambda repressor-like DNA-binding domains"/>
    <property type="match status" value="1"/>
</dbReference>
<dbReference type="InterPro" id="IPR010982">
    <property type="entry name" value="Lambda_DNA-bd_dom_sf"/>
</dbReference>
<sequence length="491" mass="57022">MNNEHIKLIFGLKLKQLRQEKGLSLQDLSSKSGISNSYLNEIEKGKKYPKTDKITALATALETEYDELVSLKMSKKLEPITKLLKSNLLTELPFDFFGVDTAQILELFSSAPAKLSAFINAIFEIGKNYNLTVEKFYFAALRSYQELHQNYFPELENEAARFINEKIDPNEQFIGEQHLIELLGNLYGISIEFFDEEDQPVISNMRSIFRPESKVLMINKRISRNQRAFTMAKELGFQFMSLKERPYTSASIDVKSFEEVLNNYKASYFAGAILIREKLIVQDIENWFGSETWNPDALIEMSERFSATPETLFYRIGNVLPKYFGIDNFLFMRFDALPGSQKYFLTKELHLSKRLGPQENKEEHYCRRWVSISILDHLSSKQEAGKYDKPIVDAQKSFLSNRKEDFFVFSMARPLNILKQLNISVSLGFEVDESLKSKIKFLADKNINRQEVNQTCERCGIFECKERVAAPTLLQKERHEEEIRKVLEKLH</sequence>
<reference evidence="4 5" key="1">
    <citation type="submission" date="2018-05" db="EMBL/GenBank/DDBJ databases">
        <title>Complete genome sequence of Arcticibacterium luteifluviistationis SM1504T, a cytophagaceae bacterium isolated from Arctic surface seawater.</title>
        <authorList>
            <person name="Li Y."/>
            <person name="Qin Q.-L."/>
        </authorList>
    </citation>
    <scope>NUCLEOTIDE SEQUENCE [LARGE SCALE GENOMIC DNA]</scope>
    <source>
        <strain evidence="4 5">SM1504</strain>
    </source>
</reference>
<dbReference type="EMBL" id="CP029480">
    <property type="protein sequence ID" value="AWW00493.1"/>
    <property type="molecule type" value="Genomic_DNA"/>
</dbReference>
<dbReference type="PROSITE" id="PS50943">
    <property type="entry name" value="HTH_CROC1"/>
    <property type="match status" value="1"/>
</dbReference>
<gene>
    <name evidence="4" type="ORF">DJ013_20840</name>
</gene>
<evidence type="ECO:0000313" key="5">
    <source>
        <dbReference type="Proteomes" id="UP000249873"/>
    </source>
</evidence>
<dbReference type="PANTHER" id="PTHR46558:SF11">
    <property type="entry name" value="HTH-TYPE TRANSCRIPTIONAL REGULATOR XRE"/>
    <property type="match status" value="1"/>
</dbReference>
<comment type="similarity">
    <text evidence="1">Belongs to the short-chain fatty acyl-CoA assimilation regulator (ScfR) family.</text>
</comment>
<dbReference type="InterPro" id="IPR010359">
    <property type="entry name" value="IrrE_HExxH"/>
</dbReference>
<dbReference type="SMART" id="SM00530">
    <property type="entry name" value="HTH_XRE"/>
    <property type="match status" value="1"/>
</dbReference>
<feature type="domain" description="HTH cro/C1-type" evidence="3">
    <location>
        <begin position="14"/>
        <end position="68"/>
    </location>
</feature>
<dbReference type="Gene3D" id="1.10.260.40">
    <property type="entry name" value="lambda repressor-like DNA-binding domains"/>
    <property type="match status" value="1"/>
</dbReference>
<dbReference type="InterPro" id="IPR001387">
    <property type="entry name" value="Cro/C1-type_HTH"/>
</dbReference>
<dbReference type="RefSeq" id="WP_111373859.1">
    <property type="nucleotide sequence ID" value="NZ_CP029480.1"/>
</dbReference>
<protein>
    <submittedName>
        <fullName evidence="4">XRE family transcriptional regulator</fullName>
    </submittedName>
</protein>
<accession>A0A2Z4GGG9</accession>
<dbReference type="GO" id="GO:0003677">
    <property type="term" value="F:DNA binding"/>
    <property type="evidence" value="ECO:0007669"/>
    <property type="project" value="UniProtKB-KW"/>
</dbReference>
<evidence type="ECO:0000256" key="2">
    <source>
        <dbReference type="ARBA" id="ARBA00023125"/>
    </source>
</evidence>
<organism evidence="4 5">
    <name type="scientific">Arcticibacterium luteifluviistationis</name>
    <dbReference type="NCBI Taxonomy" id="1784714"/>
    <lineage>
        <taxon>Bacteria</taxon>
        <taxon>Pseudomonadati</taxon>
        <taxon>Bacteroidota</taxon>
        <taxon>Cytophagia</taxon>
        <taxon>Cytophagales</taxon>
        <taxon>Leadbetterellaceae</taxon>
        <taxon>Arcticibacterium</taxon>
    </lineage>
</organism>
<keyword evidence="2" id="KW-0238">DNA-binding</keyword>
<dbReference type="CDD" id="cd00093">
    <property type="entry name" value="HTH_XRE"/>
    <property type="match status" value="1"/>
</dbReference>
<name>A0A2Z4GGG9_9BACT</name>
<dbReference type="Proteomes" id="UP000249873">
    <property type="component" value="Chromosome"/>
</dbReference>
<keyword evidence="5" id="KW-1185">Reference proteome</keyword>
<dbReference type="OrthoDB" id="833147at2"/>
<proteinExistence type="inferred from homology"/>
<dbReference type="KEGG" id="als:DJ013_20840"/>